<protein>
    <submittedName>
        <fullName evidence="1">SEL1-like repeat protein</fullName>
    </submittedName>
</protein>
<name>A0ABD7A6L1_9PAST</name>
<sequence>MKLKLKKSHKLGLVGLVTALIASTIVYNQLSDRQQLEIQSLFSSSAKRWLHEQYVEDFGNYLENGKSVGIAMRYSEIEMEEVVNHKIREGYLRPKLDCVWDYDYWGKNYGNSHVCDGINYAYIHYAMKFFKNNSTKMQKALKLTFKDSMLFYYHGYNGRNENNYYYNFKNEYQAYAESAIRDKKHECEQKETRLEEQRCLLYELVSKLHPFRNKFDDLFYINEELILEDLIANAKTLDIQQAAKIYLIDLVIYRYKDYNKQKYWNMLQELSDQSYYPAQILLAYYLYNDHNNDKALEIYNKSKLNNNKITIDNLSDTIGRTLYQKIEADIYWGKYARSKHIDKDKDKSKQWLQKYLIACRVNNLEDIVSLPTFHGYQRPNSCLYHIASDYQDEKKYGKAKEIYDKIESFHANDIIALFQLGVIYYNGLGLRQDLEKAKSYFGRACDLNDQSSCDLFREVNEKIRY</sequence>
<dbReference type="SMART" id="SM00671">
    <property type="entry name" value="SEL1"/>
    <property type="match status" value="2"/>
</dbReference>
<proteinExistence type="predicted"/>
<reference evidence="1 2" key="1">
    <citation type="submission" date="2020-06" db="EMBL/GenBank/DDBJ databases">
        <title>Mannheimia pernigra sp. nov. isolated from bovine respiratory tract.</title>
        <authorList>
            <person name="Kuhnert P."/>
            <person name="Akarsu-Egger H."/>
        </authorList>
    </citation>
    <scope>NUCLEOTIDE SEQUENCE [LARGE SCALE GENOMIC DNA]</scope>
    <source>
        <strain evidence="1 2">17CN0883</strain>
    </source>
</reference>
<evidence type="ECO:0000313" key="2">
    <source>
        <dbReference type="Proteomes" id="UP000509784"/>
    </source>
</evidence>
<dbReference type="KEGG" id="mpeg:HV560_02365"/>
<dbReference type="SUPFAM" id="SSF81901">
    <property type="entry name" value="HCP-like"/>
    <property type="match status" value="1"/>
</dbReference>
<gene>
    <name evidence="1" type="ORF">HV560_02365</name>
</gene>
<dbReference type="InterPro" id="IPR011990">
    <property type="entry name" value="TPR-like_helical_dom_sf"/>
</dbReference>
<dbReference type="Proteomes" id="UP000509784">
    <property type="component" value="Chromosome"/>
</dbReference>
<dbReference type="Gene3D" id="1.25.40.10">
    <property type="entry name" value="Tetratricopeptide repeat domain"/>
    <property type="match status" value="1"/>
</dbReference>
<dbReference type="InterPro" id="IPR006597">
    <property type="entry name" value="Sel1-like"/>
</dbReference>
<dbReference type="EMBL" id="CP055305">
    <property type="protein sequence ID" value="QLB41762.1"/>
    <property type="molecule type" value="Genomic_DNA"/>
</dbReference>
<accession>A0ABD7A6L1</accession>
<dbReference type="Pfam" id="PF08238">
    <property type="entry name" value="Sel1"/>
    <property type="match status" value="3"/>
</dbReference>
<organism evidence="1 2">
    <name type="scientific">Mannheimia pernigra</name>
    <dbReference type="NCBI Taxonomy" id="111844"/>
    <lineage>
        <taxon>Bacteria</taxon>
        <taxon>Pseudomonadati</taxon>
        <taxon>Pseudomonadota</taxon>
        <taxon>Gammaproteobacteria</taxon>
        <taxon>Pasteurellales</taxon>
        <taxon>Pasteurellaceae</taxon>
        <taxon>Mannheimia</taxon>
    </lineage>
</organism>
<evidence type="ECO:0000313" key="1">
    <source>
        <dbReference type="EMBL" id="QLB41762.1"/>
    </source>
</evidence>
<dbReference type="RefSeq" id="WP_176812067.1">
    <property type="nucleotide sequence ID" value="NZ_CP055305.1"/>
</dbReference>
<dbReference type="AlphaFoldDB" id="A0ABD7A6L1"/>